<dbReference type="NCBIfam" id="TIGR00331">
    <property type="entry name" value="hrcA"/>
    <property type="match status" value="1"/>
</dbReference>
<evidence type="ECO:0000256" key="4">
    <source>
        <dbReference type="ARBA" id="ARBA00023163"/>
    </source>
</evidence>
<gene>
    <name evidence="5 7" type="primary">hrcA</name>
    <name evidence="7" type="ORF">ELAC_1726</name>
</gene>
<dbReference type="Proteomes" id="UP000220251">
    <property type="component" value="Unassembled WGS sequence"/>
</dbReference>
<keyword evidence="2 5" id="KW-0805">Transcription regulation</keyword>
<evidence type="ECO:0000259" key="6">
    <source>
        <dbReference type="Pfam" id="PF01628"/>
    </source>
</evidence>
<evidence type="ECO:0000313" key="8">
    <source>
        <dbReference type="Proteomes" id="UP000220251"/>
    </source>
</evidence>
<name>A0A0H5DS15_9BACT</name>
<accession>A0A0H5DS15</accession>
<keyword evidence="3 5" id="KW-0346">Stress response</keyword>
<dbReference type="InterPro" id="IPR021153">
    <property type="entry name" value="HrcA_C"/>
</dbReference>
<evidence type="ECO:0000256" key="1">
    <source>
        <dbReference type="ARBA" id="ARBA00022491"/>
    </source>
</evidence>
<dbReference type="PANTHER" id="PTHR34824:SF1">
    <property type="entry name" value="HEAT-INDUCIBLE TRANSCRIPTION REPRESSOR HRCA"/>
    <property type="match status" value="1"/>
</dbReference>
<dbReference type="PANTHER" id="PTHR34824">
    <property type="entry name" value="HEAT-INDUCIBLE TRANSCRIPTION REPRESSOR HRCA"/>
    <property type="match status" value="1"/>
</dbReference>
<dbReference type="GO" id="GO:0045892">
    <property type="term" value="P:negative regulation of DNA-templated transcription"/>
    <property type="evidence" value="ECO:0007669"/>
    <property type="project" value="UniProtKB-UniRule"/>
</dbReference>
<dbReference type="InterPro" id="IPR029016">
    <property type="entry name" value="GAF-like_dom_sf"/>
</dbReference>
<sequence>MKKIGREPKLSLKEKRQRSILMGLIEHYIKTGKPVGSNTLKETGFKSLSSATIRNYFTDLESEGLLHQQHTSGGRFPTEKAFRIYIEHHLDSSELPEDFKEKSAPLTSFASKEIASYLPQAAAAVSDATGLAAFFSSPRFDHDFLNEIKLIPVGPERVAALMITDFGVVKMELIALEKKLSSFSIKRIEEYFHFRLHSMDQKPENLSEEEEEVAHRIYNELMVRFVIGHSAFQAEDLIRTGFAKLLSHQDFKDPEQVAASLSLFENSHAMRLILRDSFKRDALRFWIGEDLLPFSAVNPQCSVITIPYHINLQPVGAIGVMGPVRLPYKKLLGALKAASAMISKTLTDAIYKYKITYRQPDAGLPVLFNDKIELNMSKAPILLEDKTFQTP</sequence>
<dbReference type="InterPro" id="IPR023120">
    <property type="entry name" value="WHTH_transcript_rep_HrcA_IDD"/>
</dbReference>
<feature type="domain" description="Heat-inducible transcription repressor HrcA C-terminal" evidence="6">
    <location>
        <begin position="118"/>
        <end position="330"/>
    </location>
</feature>
<reference evidence="8" key="1">
    <citation type="submission" date="2015-06" db="EMBL/GenBank/DDBJ databases">
        <authorList>
            <person name="Bertelli C."/>
        </authorList>
    </citation>
    <scope>NUCLEOTIDE SEQUENCE [LARGE SCALE GENOMIC DNA]</scope>
    <source>
        <strain evidence="8">CRIB-30</strain>
    </source>
</reference>
<organism evidence="7 8">
    <name type="scientific">Estrella lausannensis</name>
    <dbReference type="NCBI Taxonomy" id="483423"/>
    <lineage>
        <taxon>Bacteria</taxon>
        <taxon>Pseudomonadati</taxon>
        <taxon>Chlamydiota</taxon>
        <taxon>Chlamydiia</taxon>
        <taxon>Parachlamydiales</taxon>
        <taxon>Candidatus Criblamydiaceae</taxon>
        <taxon>Estrella</taxon>
    </lineage>
</organism>
<dbReference type="SUPFAM" id="SSF55781">
    <property type="entry name" value="GAF domain-like"/>
    <property type="match status" value="1"/>
</dbReference>
<evidence type="ECO:0000313" key="7">
    <source>
        <dbReference type="EMBL" id="CRX39053.1"/>
    </source>
</evidence>
<dbReference type="GO" id="GO:0003677">
    <property type="term" value="F:DNA binding"/>
    <property type="evidence" value="ECO:0007669"/>
    <property type="project" value="InterPro"/>
</dbReference>
<dbReference type="HAMAP" id="MF_00081">
    <property type="entry name" value="HrcA"/>
    <property type="match status" value="1"/>
</dbReference>
<keyword evidence="8" id="KW-1185">Reference proteome</keyword>
<comment type="function">
    <text evidence="5">Negative regulator of class I heat shock genes (grpE-dnaK-dnaJ and groELS operons). Prevents heat-shock induction of these operons.</text>
</comment>
<keyword evidence="1 5" id="KW-0678">Repressor</keyword>
<evidence type="ECO:0000256" key="5">
    <source>
        <dbReference type="HAMAP-Rule" id="MF_00081"/>
    </source>
</evidence>
<dbReference type="InterPro" id="IPR002571">
    <property type="entry name" value="HrcA"/>
</dbReference>
<dbReference type="OrthoDB" id="9783139at2"/>
<dbReference type="Gene3D" id="3.30.450.40">
    <property type="match status" value="1"/>
</dbReference>
<dbReference type="InterPro" id="IPR036390">
    <property type="entry name" value="WH_DNA-bd_sf"/>
</dbReference>
<comment type="similarity">
    <text evidence="5">Belongs to the HrcA family.</text>
</comment>
<evidence type="ECO:0000256" key="3">
    <source>
        <dbReference type="ARBA" id="ARBA00023016"/>
    </source>
</evidence>
<dbReference type="SUPFAM" id="SSF46785">
    <property type="entry name" value="Winged helix' DNA-binding domain"/>
    <property type="match status" value="1"/>
</dbReference>
<dbReference type="EMBL" id="CWGJ01000025">
    <property type="protein sequence ID" value="CRX39053.1"/>
    <property type="molecule type" value="Genomic_DNA"/>
</dbReference>
<keyword evidence="4 5" id="KW-0804">Transcription</keyword>
<dbReference type="InterPro" id="IPR036388">
    <property type="entry name" value="WH-like_DNA-bd_sf"/>
</dbReference>
<dbReference type="Pfam" id="PF01628">
    <property type="entry name" value="HrcA"/>
    <property type="match status" value="1"/>
</dbReference>
<dbReference type="Gene3D" id="3.30.390.60">
    <property type="entry name" value="Heat-inducible transcription repressor hrca homolog, domain 3"/>
    <property type="match status" value="1"/>
</dbReference>
<evidence type="ECO:0000256" key="2">
    <source>
        <dbReference type="ARBA" id="ARBA00023015"/>
    </source>
</evidence>
<dbReference type="PIRSF" id="PIRSF005485">
    <property type="entry name" value="HrcA"/>
    <property type="match status" value="1"/>
</dbReference>
<dbReference type="Gene3D" id="1.10.10.10">
    <property type="entry name" value="Winged helix-like DNA-binding domain superfamily/Winged helix DNA-binding domain"/>
    <property type="match status" value="1"/>
</dbReference>
<protein>
    <recommendedName>
        <fullName evidence="5">Heat-inducible transcription repressor HrcA</fullName>
    </recommendedName>
</protein>
<dbReference type="RefSeq" id="WP_098038909.1">
    <property type="nucleotide sequence ID" value="NZ_CWGJ01000025.1"/>
</dbReference>
<proteinExistence type="inferred from homology"/>
<dbReference type="AlphaFoldDB" id="A0A0H5DS15"/>